<sequence>MHQRPLTFFPLAPLPRRQTDTRTQQRLGFSGWRSAIELRGGQPRDGWFIARSVLSEGMNPLGLQPQRFLVACDRDEAAGVLRPVGFGQLRPLSKDALELASMYVLPQYRRRGIASTIIRALLDRETQRLASVPPEQGRRVVFCLTVGSERLYKRHGFVELDPFAAPGDADTVRVPQCLRFEILAGRVVAGILRPGEPLSLLCCRLG</sequence>
<evidence type="ECO:0000313" key="3">
    <source>
        <dbReference type="Proteomes" id="UP001301350"/>
    </source>
</evidence>
<proteinExistence type="predicted"/>
<dbReference type="InterPro" id="IPR000182">
    <property type="entry name" value="GNAT_dom"/>
</dbReference>
<accession>A0AAV9IR39</accession>
<evidence type="ECO:0000259" key="1">
    <source>
        <dbReference type="PROSITE" id="PS51186"/>
    </source>
</evidence>
<comment type="caution">
    <text evidence="2">The sequence shown here is derived from an EMBL/GenBank/DDBJ whole genome shotgun (WGS) entry which is preliminary data.</text>
</comment>
<dbReference type="Gene3D" id="3.40.630.30">
    <property type="match status" value="1"/>
</dbReference>
<reference evidence="2 3" key="1">
    <citation type="submission" date="2022-07" db="EMBL/GenBank/DDBJ databases">
        <title>Genome-wide signatures of adaptation to extreme environments.</title>
        <authorList>
            <person name="Cho C.H."/>
            <person name="Yoon H.S."/>
        </authorList>
    </citation>
    <scope>NUCLEOTIDE SEQUENCE [LARGE SCALE GENOMIC DNA]</scope>
    <source>
        <strain evidence="2 3">DBV 063 E5</strain>
    </source>
</reference>
<keyword evidence="3" id="KW-1185">Reference proteome</keyword>
<dbReference type="Proteomes" id="UP001301350">
    <property type="component" value="Unassembled WGS sequence"/>
</dbReference>
<organism evidence="2 3">
    <name type="scientific">Cyanidium caldarium</name>
    <name type="common">Red alga</name>
    <dbReference type="NCBI Taxonomy" id="2771"/>
    <lineage>
        <taxon>Eukaryota</taxon>
        <taxon>Rhodophyta</taxon>
        <taxon>Bangiophyceae</taxon>
        <taxon>Cyanidiales</taxon>
        <taxon>Cyanidiaceae</taxon>
        <taxon>Cyanidium</taxon>
    </lineage>
</organism>
<name>A0AAV9IR39_CYACA</name>
<dbReference type="CDD" id="cd04301">
    <property type="entry name" value="NAT_SF"/>
    <property type="match status" value="1"/>
</dbReference>
<dbReference type="EMBL" id="JANCYW010000002">
    <property type="protein sequence ID" value="KAK4534488.1"/>
    <property type="molecule type" value="Genomic_DNA"/>
</dbReference>
<dbReference type="SUPFAM" id="SSF55729">
    <property type="entry name" value="Acyl-CoA N-acyltransferases (Nat)"/>
    <property type="match status" value="1"/>
</dbReference>
<dbReference type="PROSITE" id="PS51186">
    <property type="entry name" value="GNAT"/>
    <property type="match status" value="1"/>
</dbReference>
<protein>
    <recommendedName>
        <fullName evidence="1">N-acetyltransferase domain-containing protein</fullName>
    </recommendedName>
</protein>
<dbReference type="GO" id="GO:0016747">
    <property type="term" value="F:acyltransferase activity, transferring groups other than amino-acyl groups"/>
    <property type="evidence" value="ECO:0007669"/>
    <property type="project" value="InterPro"/>
</dbReference>
<feature type="domain" description="N-acetyltransferase" evidence="1">
    <location>
        <begin position="19"/>
        <end position="177"/>
    </location>
</feature>
<dbReference type="InterPro" id="IPR016181">
    <property type="entry name" value="Acyl_CoA_acyltransferase"/>
</dbReference>
<evidence type="ECO:0000313" key="2">
    <source>
        <dbReference type="EMBL" id="KAK4534488.1"/>
    </source>
</evidence>
<dbReference type="Pfam" id="PF13508">
    <property type="entry name" value="Acetyltransf_7"/>
    <property type="match status" value="1"/>
</dbReference>
<dbReference type="AlphaFoldDB" id="A0AAV9IR39"/>
<gene>
    <name evidence="2" type="ORF">CDCA_CDCA02G0513</name>
</gene>